<evidence type="ECO:0000313" key="3">
    <source>
        <dbReference type="EMBL" id="EKF86012.1"/>
    </source>
</evidence>
<reference evidence="3 4" key="1">
    <citation type="journal article" date="2012" name="J. Bacteriol.">
        <title>Draft genome sequence of Methanobacterium formicicum DSM 3637, an archaebacterium isolated from the methane producer amoeba Pelomyxa palustris.</title>
        <authorList>
            <person name="Gutierrez G."/>
        </authorList>
    </citation>
    <scope>NUCLEOTIDE SEQUENCE [LARGE SCALE GENOMIC DNA]</scope>
    <source>
        <strain evidence="4">DSM 3637 / PP1</strain>
    </source>
</reference>
<dbReference type="PANTHER" id="PTHR21015">
    <property type="entry name" value="UDP-N-ACETYLGLUCOSAMINE--N-ACETYLMURAMYL-(PENTAPEPTIDE) PYROPHOSPHORYL-UNDECAPRENOL N-ACETYLGLUCOSAMINE TRANSFERASE 1"/>
    <property type="match status" value="1"/>
</dbReference>
<dbReference type="InterPro" id="IPR007235">
    <property type="entry name" value="Glyco_trans_28_C"/>
</dbReference>
<dbReference type="RefSeq" id="WP_004030466.1">
    <property type="nucleotide sequence ID" value="NZ_AMPO01000004.1"/>
</dbReference>
<feature type="domain" description="Glycosyl transferase family 28 C-terminal" evidence="2">
    <location>
        <begin position="219"/>
        <end position="360"/>
    </location>
</feature>
<dbReference type="PATRIC" id="fig|1204725.3.peg.1203"/>
<evidence type="ECO:0000259" key="2">
    <source>
        <dbReference type="Pfam" id="PF04101"/>
    </source>
</evidence>
<protein>
    <submittedName>
        <fullName evidence="3">Glycosyltransferase 28 domain-containing protein</fullName>
    </submittedName>
</protein>
<evidence type="ECO:0000313" key="4">
    <source>
        <dbReference type="Proteomes" id="UP000007360"/>
    </source>
</evidence>
<comment type="caution">
    <text evidence="3">The sequence shown here is derived from an EMBL/GenBank/DDBJ whole genome shotgun (WGS) entry which is preliminary data.</text>
</comment>
<accession>K2R473</accession>
<dbReference type="Proteomes" id="UP000007360">
    <property type="component" value="Unassembled WGS sequence"/>
</dbReference>
<dbReference type="Pfam" id="PF13528">
    <property type="entry name" value="Glyco_trans_1_3"/>
    <property type="match status" value="1"/>
</dbReference>
<dbReference type="EMBL" id="AMPO01000004">
    <property type="protein sequence ID" value="EKF86012.1"/>
    <property type="molecule type" value="Genomic_DNA"/>
</dbReference>
<keyword evidence="4" id="KW-1185">Reference proteome</keyword>
<dbReference type="OrthoDB" id="46222at2157"/>
<gene>
    <name evidence="3" type="ORF">A994_05981</name>
</gene>
<comment type="similarity">
    <text evidence="1">Belongs to the glycosyltransferase 28 family.</text>
</comment>
<name>K2R473_METFP</name>
<dbReference type="Pfam" id="PF04101">
    <property type="entry name" value="Glyco_tran_28_C"/>
    <property type="match status" value="1"/>
</dbReference>
<evidence type="ECO:0000256" key="1">
    <source>
        <dbReference type="ARBA" id="ARBA00006962"/>
    </source>
</evidence>
<dbReference type="PANTHER" id="PTHR21015:SF22">
    <property type="entry name" value="GLYCOSYLTRANSFERASE"/>
    <property type="match status" value="1"/>
</dbReference>
<dbReference type="CDD" id="cd03785">
    <property type="entry name" value="GT28_MurG"/>
    <property type="match status" value="1"/>
</dbReference>
<proteinExistence type="inferred from homology"/>
<dbReference type="AlphaFoldDB" id="K2R473"/>
<dbReference type="SUPFAM" id="SSF53756">
    <property type="entry name" value="UDP-Glycosyltransferase/glycogen phosphorylase"/>
    <property type="match status" value="1"/>
</dbReference>
<sequence length="386" mass="43229">MKVLLIPCGIGMGHTSRSVALAQKLEEKGDEVLFASYGSGYQTLNEYSDYDVVELPTIKFYGSSGELNFKHTARKSIDAPYIFLKSIYHESRIIKEFNPDVVVSDSHYSVPITCKVLGIPCVLVSNDLAPELKEECQKDRTLEYLENGLQRFIKDVSRLCQSIIIPDVQNSYEVPSPVRDRVNFTGPILKMNPKTMDGKNELRERFGFDQSEKMVMATVGGSEFGNKLLKLLHQAAPDLDCDRMILVTGPQIKLDLESSPRIICKRFLGDIMEWMKLSDFLVSLAGHTTSMEIASLGIPSLMVPIENHPEQMKNAMKMKNYGIAQVQNMGTLTPEILSENINRLLESQDLRKNAEKTRNIFSKYNGTEDAVNIIRSCAGTGDEASN</sequence>
<dbReference type="Gene3D" id="3.40.50.2000">
    <property type="entry name" value="Glycogen Phosphorylase B"/>
    <property type="match status" value="2"/>
</dbReference>
<dbReference type="GO" id="GO:0016758">
    <property type="term" value="F:hexosyltransferase activity"/>
    <property type="evidence" value="ECO:0007669"/>
    <property type="project" value="InterPro"/>
</dbReference>
<organism evidence="3 4">
    <name type="scientific">Methanobacterium formicicum (strain DSM 3637 / PP1)</name>
    <dbReference type="NCBI Taxonomy" id="1204725"/>
    <lineage>
        <taxon>Archaea</taxon>
        <taxon>Methanobacteriati</taxon>
        <taxon>Methanobacteriota</taxon>
        <taxon>Methanomada group</taxon>
        <taxon>Methanobacteria</taxon>
        <taxon>Methanobacteriales</taxon>
        <taxon>Methanobacteriaceae</taxon>
        <taxon>Methanobacterium</taxon>
    </lineage>
</organism>